<keyword evidence="6 7" id="KW-0315">Glutamine amidotransferase</keyword>
<feature type="binding site" evidence="7 10">
    <location>
        <position position="360"/>
    </location>
    <ligand>
        <name>Mg(2+)</name>
        <dbReference type="ChEBI" id="CHEBI:18420"/>
    </ligand>
</feature>
<dbReference type="AlphaFoldDB" id="A0A8A7K9L0"/>
<evidence type="ECO:0000313" key="13">
    <source>
        <dbReference type="EMBL" id="QTL98446.1"/>
    </source>
</evidence>
<dbReference type="EMBL" id="CP046640">
    <property type="protein sequence ID" value="QTL98446.1"/>
    <property type="molecule type" value="Genomic_DNA"/>
</dbReference>
<protein>
    <recommendedName>
        <fullName evidence="7">Amidophosphoribosyltransferase</fullName>
        <shortName evidence="7">ATase</shortName>
        <ecNumber evidence="7">2.4.2.14</ecNumber>
    </recommendedName>
    <alternativeName>
        <fullName evidence="7">Glutamine phosphoribosylpyrophosphate amidotransferase</fullName>
        <shortName evidence="7">GPATase</shortName>
    </alternativeName>
</protein>
<comment type="similarity">
    <text evidence="2 7 8">In the C-terminal section; belongs to the purine/pyrimidine phosphoribosyltransferase family.</text>
</comment>
<accession>A0A8A7K9L0</accession>
<comment type="catalytic activity">
    <reaction evidence="7 8">
        <text>5-phospho-beta-D-ribosylamine + L-glutamate + diphosphate = 5-phospho-alpha-D-ribose 1-diphosphate + L-glutamine + H2O</text>
        <dbReference type="Rhea" id="RHEA:14905"/>
        <dbReference type="ChEBI" id="CHEBI:15377"/>
        <dbReference type="ChEBI" id="CHEBI:29985"/>
        <dbReference type="ChEBI" id="CHEBI:33019"/>
        <dbReference type="ChEBI" id="CHEBI:58017"/>
        <dbReference type="ChEBI" id="CHEBI:58359"/>
        <dbReference type="ChEBI" id="CHEBI:58681"/>
        <dbReference type="EC" id="2.4.2.14"/>
    </reaction>
</comment>
<dbReference type="CDD" id="cd00715">
    <property type="entry name" value="GPATase_N"/>
    <property type="match status" value="1"/>
</dbReference>
<evidence type="ECO:0000256" key="6">
    <source>
        <dbReference type="ARBA" id="ARBA00022962"/>
    </source>
</evidence>
<comment type="pathway">
    <text evidence="1 7 8">Purine metabolism; IMP biosynthesis via de novo pathway; N(1)-(5-phospho-D-ribosyl)glycinamide from 5-phospho-alpha-D-ribose 1-diphosphate: step 1/2.</text>
</comment>
<feature type="binding site" evidence="7 10">
    <location>
        <position position="297"/>
    </location>
    <ligand>
        <name>Mg(2+)</name>
        <dbReference type="ChEBI" id="CHEBI:18420"/>
    </ligand>
</feature>
<feature type="binding site" evidence="7 11">
    <location>
        <position position="450"/>
    </location>
    <ligand>
        <name>[4Fe-4S] cluster</name>
        <dbReference type="ChEBI" id="CHEBI:49883"/>
    </ligand>
</feature>
<dbReference type="InterPro" id="IPR017932">
    <property type="entry name" value="GATase_2_dom"/>
</dbReference>
<feature type="binding site" evidence="7 10">
    <location>
        <position position="359"/>
    </location>
    <ligand>
        <name>Mg(2+)</name>
        <dbReference type="ChEBI" id="CHEBI:18420"/>
    </ligand>
</feature>
<dbReference type="PIRSF" id="PIRSF000485">
    <property type="entry name" value="Amd_phspho_trans"/>
    <property type="match status" value="1"/>
</dbReference>
<dbReference type="GO" id="GO:0004044">
    <property type="term" value="F:amidophosphoribosyltransferase activity"/>
    <property type="evidence" value="ECO:0007669"/>
    <property type="project" value="UniProtKB-UniRule"/>
</dbReference>
<dbReference type="PROSITE" id="PS51278">
    <property type="entry name" value="GATASE_TYPE_2"/>
    <property type="match status" value="1"/>
</dbReference>
<keyword evidence="4 7" id="KW-0808">Transferase</keyword>
<dbReference type="SUPFAM" id="SSF56235">
    <property type="entry name" value="N-terminal nucleophile aminohydrolases (Ntn hydrolases)"/>
    <property type="match status" value="1"/>
</dbReference>
<feature type="domain" description="Glutamine amidotransferase type-2" evidence="12">
    <location>
        <begin position="13"/>
        <end position="234"/>
    </location>
</feature>
<feature type="binding site" evidence="7 11">
    <location>
        <position position="250"/>
    </location>
    <ligand>
        <name>[4Fe-4S] cluster</name>
        <dbReference type="ChEBI" id="CHEBI:49883"/>
    </ligand>
</feature>
<dbReference type="GO" id="GO:0006189">
    <property type="term" value="P:'de novo' IMP biosynthetic process"/>
    <property type="evidence" value="ECO:0007669"/>
    <property type="project" value="UniProtKB-UniRule"/>
</dbReference>
<organism evidence="13 14">
    <name type="scientific">Iocasia fonsfrigidae</name>
    <dbReference type="NCBI Taxonomy" id="2682810"/>
    <lineage>
        <taxon>Bacteria</taxon>
        <taxon>Bacillati</taxon>
        <taxon>Bacillota</taxon>
        <taxon>Clostridia</taxon>
        <taxon>Halanaerobiales</taxon>
        <taxon>Halanaerobiaceae</taxon>
        <taxon>Iocasia</taxon>
    </lineage>
</organism>
<dbReference type="Proteomes" id="UP000665020">
    <property type="component" value="Chromosome"/>
</dbReference>
<evidence type="ECO:0000256" key="1">
    <source>
        <dbReference type="ARBA" id="ARBA00005209"/>
    </source>
</evidence>
<evidence type="ECO:0000256" key="11">
    <source>
        <dbReference type="PIRSR" id="PIRSR000485-3"/>
    </source>
</evidence>
<feature type="active site" description="Nucleophile" evidence="7 9">
    <location>
        <position position="13"/>
    </location>
</feature>
<comment type="cofactor">
    <cofactor evidence="7 10">
        <name>Mg(2+)</name>
        <dbReference type="ChEBI" id="CHEBI:18420"/>
    </cofactor>
    <text evidence="7 10">Binds 1 Mg(2+) ion per subunit.</text>
</comment>
<dbReference type="GO" id="GO:0000287">
    <property type="term" value="F:magnesium ion binding"/>
    <property type="evidence" value="ECO:0007669"/>
    <property type="project" value="UniProtKB-UniRule"/>
</dbReference>
<feature type="binding site" evidence="7 11">
    <location>
        <position position="396"/>
    </location>
    <ligand>
        <name>[4Fe-4S] cluster</name>
        <dbReference type="ChEBI" id="CHEBI:49883"/>
    </ligand>
</feature>
<dbReference type="SUPFAM" id="SSF53271">
    <property type="entry name" value="PRTase-like"/>
    <property type="match status" value="1"/>
</dbReference>
<dbReference type="Gene3D" id="3.40.50.2020">
    <property type="match status" value="1"/>
</dbReference>
<dbReference type="GO" id="GO:0009113">
    <property type="term" value="P:purine nucleobase biosynthetic process"/>
    <property type="evidence" value="ECO:0007669"/>
    <property type="project" value="UniProtKB-UniRule"/>
</dbReference>
<keyword evidence="7 10" id="KW-0460">Magnesium</keyword>
<evidence type="ECO:0000256" key="10">
    <source>
        <dbReference type="PIRSR" id="PIRSR000485-2"/>
    </source>
</evidence>
<evidence type="ECO:0000259" key="12">
    <source>
        <dbReference type="PROSITE" id="PS51278"/>
    </source>
</evidence>
<gene>
    <name evidence="7" type="primary">purF</name>
    <name evidence="13" type="ORF">GM661_10930</name>
</gene>
<dbReference type="NCBIfam" id="TIGR01134">
    <property type="entry name" value="purF"/>
    <property type="match status" value="1"/>
</dbReference>
<evidence type="ECO:0000256" key="7">
    <source>
        <dbReference type="HAMAP-Rule" id="MF_01931"/>
    </source>
</evidence>
<comment type="cofactor">
    <cofactor evidence="7 11">
        <name>[4Fe-4S] cluster</name>
        <dbReference type="ChEBI" id="CHEBI:49883"/>
    </cofactor>
    <text evidence="7 11">Binds 1 [4Fe-4S] cluster per subunit.</text>
</comment>
<dbReference type="Gene3D" id="3.60.20.10">
    <property type="entry name" value="Glutamine Phosphoribosylpyrophosphate, subunit 1, domain 1"/>
    <property type="match status" value="1"/>
</dbReference>
<dbReference type="InterPro" id="IPR005854">
    <property type="entry name" value="PurF"/>
</dbReference>
<dbReference type="CDD" id="cd06223">
    <property type="entry name" value="PRTases_typeI"/>
    <property type="match status" value="1"/>
</dbReference>
<dbReference type="GO" id="GO:0051539">
    <property type="term" value="F:4 iron, 4 sulfur cluster binding"/>
    <property type="evidence" value="ECO:0007669"/>
    <property type="project" value="UniProtKB-KW"/>
</dbReference>
<evidence type="ECO:0000256" key="3">
    <source>
        <dbReference type="ARBA" id="ARBA00022676"/>
    </source>
</evidence>
<evidence type="ECO:0000256" key="4">
    <source>
        <dbReference type="ARBA" id="ARBA00022679"/>
    </source>
</evidence>
<feature type="binding site" evidence="7 11">
    <location>
        <position position="447"/>
    </location>
    <ligand>
        <name>[4Fe-4S] cluster</name>
        <dbReference type="ChEBI" id="CHEBI:49883"/>
    </ligand>
</feature>
<dbReference type="HAMAP" id="MF_01931">
    <property type="entry name" value="PurF"/>
    <property type="match status" value="1"/>
</dbReference>
<evidence type="ECO:0000313" key="14">
    <source>
        <dbReference type="Proteomes" id="UP000665020"/>
    </source>
</evidence>
<keyword evidence="7 10" id="KW-0479">Metal-binding</keyword>
<dbReference type="UniPathway" id="UPA00074">
    <property type="reaction ID" value="UER00124"/>
</dbReference>
<dbReference type="Pfam" id="PF13537">
    <property type="entry name" value="GATase_7"/>
    <property type="match status" value="1"/>
</dbReference>
<evidence type="ECO:0000256" key="2">
    <source>
        <dbReference type="ARBA" id="ARBA00010138"/>
    </source>
</evidence>
<dbReference type="EC" id="2.4.2.14" evidence="7"/>
<keyword evidence="7 11" id="KW-0408">Iron</keyword>
<evidence type="ECO:0000256" key="9">
    <source>
        <dbReference type="PIRSR" id="PIRSR000485-1"/>
    </source>
</evidence>
<proteinExistence type="inferred from homology"/>
<keyword evidence="7" id="KW-0004">4Fe-4S</keyword>
<dbReference type="InterPro" id="IPR035584">
    <property type="entry name" value="PurF_N"/>
</dbReference>
<dbReference type="KEGG" id="ifn:GM661_10930"/>
<comment type="function">
    <text evidence="7">Catalyzes the formation of phosphoribosylamine from phosphoribosylpyrophosphate (PRPP) and glutamine.</text>
</comment>
<dbReference type="Pfam" id="PF00156">
    <property type="entry name" value="Pribosyltran"/>
    <property type="match status" value="1"/>
</dbReference>
<evidence type="ECO:0000256" key="8">
    <source>
        <dbReference type="PIRNR" id="PIRNR000485"/>
    </source>
</evidence>
<name>A0A8A7K9L0_9FIRM</name>
<keyword evidence="5 7" id="KW-0658">Purine biosynthesis</keyword>
<keyword evidence="7 11" id="KW-0411">Iron-sulfur</keyword>
<dbReference type="InterPro" id="IPR029055">
    <property type="entry name" value="Ntn_hydrolases_N"/>
</dbReference>
<sequence length="467" mass="51463">MKKSMIEKLGEECGVFGIYAPEKKDSISTISYLGLLALQHRGQESAGICVNDSGNLKNHKAMGLVSNVFNEEILNKLQGEMAIGHVRYSTSGSSMLTNAQPLLINCNKGYLSLAHNGNLINAAELRQNLESHGSIFHSTLDTEVIAHLVARSFEDNLIDALTQTLHQLKGGYSIVAMTRDNLVAARDPFGLRPLVLGRMETGYVIASETCAFDIIGAEFIREIEPGELIVIDRDGIKSHHYSSNKPYRFCVFEFIYFARPDSNIGGQNVHLARREMGRQMAREIKVEADIVVPVPDSGKSAAMGFAEESGIPYTKGILRNRYVGRTFIQPTQEIRDLKVRIKLSPIKEVIKGKRVILVDDSIVRGTTSRQIINRVREAGAKEVHIAISSPPVINPCYYGIDISNCQELIARQMDLEGICEHIGADSLNYLSIKGLLKSIKAVDYGFCTACFSGEYPVGSELVNKGVK</sequence>
<dbReference type="PANTHER" id="PTHR11907">
    <property type="entry name" value="AMIDOPHOSPHORIBOSYLTRANSFERASE"/>
    <property type="match status" value="1"/>
</dbReference>
<reference evidence="13" key="1">
    <citation type="submission" date="2019-12" db="EMBL/GenBank/DDBJ databases">
        <authorList>
            <person name="zhang j."/>
            <person name="sun C.M."/>
        </authorList>
    </citation>
    <scope>NUCLEOTIDE SEQUENCE</scope>
    <source>
        <strain evidence="13">NS-1</strain>
    </source>
</reference>
<dbReference type="InterPro" id="IPR000836">
    <property type="entry name" value="PRTase_dom"/>
</dbReference>
<keyword evidence="3 7" id="KW-0328">Glycosyltransferase</keyword>
<dbReference type="InterPro" id="IPR029057">
    <property type="entry name" value="PRTase-like"/>
</dbReference>
<keyword evidence="14" id="KW-1185">Reference proteome</keyword>
<evidence type="ECO:0000256" key="5">
    <source>
        <dbReference type="ARBA" id="ARBA00022755"/>
    </source>
</evidence>